<evidence type="ECO:0000313" key="8">
    <source>
        <dbReference type="Ensembl" id="ENSJHYP00000022833.1"/>
    </source>
</evidence>
<sequence>MLPARLRPGRLLSAAPLRPPAPRGAATAGDPARSPGTARAEQAHRVVASCKPSKFDKQILLWTGRFKTEEEIPQRVPPEMLDKARNKARVKACYIMIGLSIIACFAVIASAKKVRYDHVAYFKIMEFCENQEQELRAAQALANVVSVTPSTLSGCCPFLRLGSFLWVHPYSYAVTSSGCRTSRVLNEPEPGKEGQVAGGGCAGRGGEDQVTSSEI</sequence>
<proteinExistence type="inferred from homology"/>
<evidence type="ECO:0000256" key="1">
    <source>
        <dbReference type="ARBA" id="ARBA00004167"/>
    </source>
</evidence>
<feature type="region of interest" description="Disordered" evidence="6">
    <location>
        <begin position="185"/>
        <end position="215"/>
    </location>
</feature>
<feature type="region of interest" description="Disordered" evidence="6">
    <location>
        <begin position="13"/>
        <end position="42"/>
    </location>
</feature>
<comment type="similarity">
    <text evidence="2">Belongs to the UPF0389 family.</text>
</comment>
<evidence type="ECO:0000313" key="9">
    <source>
        <dbReference type="Proteomes" id="UP000694408"/>
    </source>
</evidence>
<dbReference type="PANTHER" id="PTHR13674:SF3">
    <property type="entry name" value="PROTEIN FAM162B"/>
    <property type="match status" value="1"/>
</dbReference>
<evidence type="ECO:0000256" key="2">
    <source>
        <dbReference type="ARBA" id="ARBA00007363"/>
    </source>
</evidence>
<evidence type="ECO:0000256" key="3">
    <source>
        <dbReference type="ARBA" id="ARBA00022692"/>
    </source>
</evidence>
<keyword evidence="5 7" id="KW-0472">Membrane</keyword>
<dbReference type="Ensembl" id="ENSJHYT00000027522.1">
    <property type="protein sequence ID" value="ENSJHYP00000022833.1"/>
    <property type="gene ID" value="ENSJHYG00000017215.1"/>
</dbReference>
<feature type="transmembrane region" description="Helical" evidence="7">
    <location>
        <begin position="92"/>
        <end position="111"/>
    </location>
</feature>
<keyword evidence="3 7" id="KW-0812">Transmembrane</keyword>
<reference evidence="8" key="1">
    <citation type="submission" date="2025-08" db="UniProtKB">
        <authorList>
            <consortium name="Ensembl"/>
        </authorList>
    </citation>
    <scope>IDENTIFICATION</scope>
</reference>
<organism evidence="8 9">
    <name type="scientific">Junco hyemalis</name>
    <name type="common">Dark-eyed junco</name>
    <dbReference type="NCBI Taxonomy" id="40217"/>
    <lineage>
        <taxon>Eukaryota</taxon>
        <taxon>Metazoa</taxon>
        <taxon>Chordata</taxon>
        <taxon>Craniata</taxon>
        <taxon>Vertebrata</taxon>
        <taxon>Euteleostomi</taxon>
        <taxon>Archelosauria</taxon>
        <taxon>Archosauria</taxon>
        <taxon>Dinosauria</taxon>
        <taxon>Saurischia</taxon>
        <taxon>Theropoda</taxon>
        <taxon>Coelurosauria</taxon>
        <taxon>Aves</taxon>
        <taxon>Neognathae</taxon>
        <taxon>Neoaves</taxon>
        <taxon>Telluraves</taxon>
        <taxon>Australaves</taxon>
        <taxon>Passeriformes</taxon>
        <taxon>Passerellidae</taxon>
        <taxon>Junco</taxon>
    </lineage>
</organism>
<protein>
    <submittedName>
        <fullName evidence="8">Family with sequence similarity 162 member B</fullName>
    </submittedName>
</protein>
<evidence type="ECO:0000256" key="4">
    <source>
        <dbReference type="ARBA" id="ARBA00022989"/>
    </source>
</evidence>
<evidence type="ECO:0000256" key="7">
    <source>
        <dbReference type="SAM" id="Phobius"/>
    </source>
</evidence>
<dbReference type="AlphaFoldDB" id="A0A8C5NT14"/>
<keyword evidence="9" id="KW-1185">Reference proteome</keyword>
<name>A0A8C5NT14_JUNHY</name>
<dbReference type="Proteomes" id="UP000694408">
    <property type="component" value="Unplaced"/>
</dbReference>
<dbReference type="PANTHER" id="PTHR13674">
    <property type="entry name" value="GROWTH AND TRANSFORMATION-DEPENDENT PROTEIN"/>
    <property type="match status" value="1"/>
</dbReference>
<accession>A0A8C5NT14</accession>
<evidence type="ECO:0000256" key="6">
    <source>
        <dbReference type="SAM" id="MobiDB-lite"/>
    </source>
</evidence>
<comment type="subcellular location">
    <subcellularLocation>
        <location evidence="1">Membrane</location>
        <topology evidence="1">Single-pass membrane protein</topology>
    </subcellularLocation>
</comment>
<dbReference type="GO" id="GO:0016020">
    <property type="term" value="C:membrane"/>
    <property type="evidence" value="ECO:0007669"/>
    <property type="project" value="UniProtKB-SubCell"/>
</dbReference>
<dbReference type="Pfam" id="PF06388">
    <property type="entry name" value="DUF1075"/>
    <property type="match status" value="1"/>
</dbReference>
<feature type="compositionally biased region" description="Low complexity" evidence="6">
    <location>
        <begin position="23"/>
        <end position="33"/>
    </location>
</feature>
<reference evidence="8" key="2">
    <citation type="submission" date="2025-09" db="UniProtKB">
        <authorList>
            <consortium name="Ensembl"/>
        </authorList>
    </citation>
    <scope>IDENTIFICATION</scope>
</reference>
<evidence type="ECO:0000256" key="5">
    <source>
        <dbReference type="ARBA" id="ARBA00023136"/>
    </source>
</evidence>
<keyword evidence="4 7" id="KW-1133">Transmembrane helix</keyword>
<dbReference type="InterPro" id="IPR009432">
    <property type="entry name" value="DUF1075"/>
</dbReference>